<dbReference type="Proteomes" id="UP000257109">
    <property type="component" value="Unassembled WGS sequence"/>
</dbReference>
<evidence type="ECO:0000313" key="1">
    <source>
        <dbReference type="EMBL" id="RDX91530.1"/>
    </source>
</evidence>
<evidence type="ECO:0000313" key="2">
    <source>
        <dbReference type="Proteomes" id="UP000257109"/>
    </source>
</evidence>
<dbReference type="EMBL" id="QJKJ01005096">
    <property type="protein sequence ID" value="RDX91530.1"/>
    <property type="molecule type" value="Genomic_DNA"/>
</dbReference>
<proteinExistence type="predicted"/>
<protein>
    <submittedName>
        <fullName evidence="1">Uncharacterized protein</fullName>
    </submittedName>
</protein>
<keyword evidence="2" id="KW-1185">Reference proteome</keyword>
<comment type="caution">
    <text evidence="1">The sequence shown here is derived from an EMBL/GenBank/DDBJ whole genome shotgun (WGS) entry which is preliminary data.</text>
</comment>
<feature type="non-terminal residue" evidence="1">
    <location>
        <position position="1"/>
    </location>
</feature>
<name>A0A371GM02_MUCPR</name>
<organism evidence="1 2">
    <name type="scientific">Mucuna pruriens</name>
    <name type="common">Velvet bean</name>
    <name type="synonym">Dolichos pruriens</name>
    <dbReference type="NCBI Taxonomy" id="157652"/>
    <lineage>
        <taxon>Eukaryota</taxon>
        <taxon>Viridiplantae</taxon>
        <taxon>Streptophyta</taxon>
        <taxon>Embryophyta</taxon>
        <taxon>Tracheophyta</taxon>
        <taxon>Spermatophyta</taxon>
        <taxon>Magnoliopsida</taxon>
        <taxon>eudicotyledons</taxon>
        <taxon>Gunneridae</taxon>
        <taxon>Pentapetalae</taxon>
        <taxon>rosids</taxon>
        <taxon>fabids</taxon>
        <taxon>Fabales</taxon>
        <taxon>Fabaceae</taxon>
        <taxon>Papilionoideae</taxon>
        <taxon>50 kb inversion clade</taxon>
        <taxon>NPAAA clade</taxon>
        <taxon>indigoferoid/millettioid clade</taxon>
        <taxon>Phaseoleae</taxon>
        <taxon>Mucuna</taxon>
    </lineage>
</organism>
<dbReference type="AlphaFoldDB" id="A0A371GM02"/>
<sequence>MNFVLMHPMEVSIGMKVFYLRIKNYVRPKVPLGNCWSKCLVCKSAKARANLHGSYTLHIPSMP</sequence>
<gene>
    <name evidence="1" type="ORF">CR513_26487</name>
</gene>
<reference evidence="1" key="1">
    <citation type="submission" date="2018-05" db="EMBL/GenBank/DDBJ databases">
        <title>Draft genome of Mucuna pruriens seed.</title>
        <authorList>
            <person name="Nnadi N.E."/>
            <person name="Vos R."/>
            <person name="Hasami M.H."/>
            <person name="Devisetty U.K."/>
            <person name="Aguiy J.C."/>
        </authorList>
    </citation>
    <scope>NUCLEOTIDE SEQUENCE [LARGE SCALE GENOMIC DNA]</scope>
    <source>
        <strain evidence="1">JCA_2017</strain>
    </source>
</reference>
<accession>A0A371GM02</accession>